<dbReference type="OrthoDB" id="3483871at2"/>
<accession>A0A1H6E326</accession>
<evidence type="ECO:0000313" key="2">
    <source>
        <dbReference type="Proteomes" id="UP000236723"/>
    </source>
</evidence>
<reference evidence="2" key="1">
    <citation type="submission" date="2016-10" db="EMBL/GenBank/DDBJ databases">
        <authorList>
            <person name="Varghese N."/>
            <person name="Submissions S."/>
        </authorList>
    </citation>
    <scope>NUCLEOTIDE SEQUENCE [LARGE SCALE GENOMIC DNA]</scope>
    <source>
        <strain evidence="2">DSM 43163</strain>
    </source>
</reference>
<dbReference type="EMBL" id="FNVO01000030">
    <property type="protein sequence ID" value="SEG91761.1"/>
    <property type="molecule type" value="Genomic_DNA"/>
</dbReference>
<dbReference type="RefSeq" id="WP_103944280.1">
    <property type="nucleotide sequence ID" value="NZ_FNVO01000030.1"/>
</dbReference>
<organism evidence="1 2">
    <name type="scientific">Thermomonospora echinospora</name>
    <dbReference type="NCBI Taxonomy" id="1992"/>
    <lineage>
        <taxon>Bacteria</taxon>
        <taxon>Bacillati</taxon>
        <taxon>Actinomycetota</taxon>
        <taxon>Actinomycetes</taxon>
        <taxon>Streptosporangiales</taxon>
        <taxon>Thermomonosporaceae</taxon>
        <taxon>Thermomonospora</taxon>
    </lineage>
</organism>
<dbReference type="Proteomes" id="UP000236723">
    <property type="component" value="Unassembled WGS sequence"/>
</dbReference>
<gene>
    <name evidence="1" type="ORF">SAMN04489712_13043</name>
</gene>
<dbReference type="AlphaFoldDB" id="A0A1H6E326"/>
<proteinExistence type="predicted"/>
<name>A0A1H6E326_9ACTN</name>
<protein>
    <submittedName>
        <fullName evidence="1">Uncharacterized protein</fullName>
    </submittedName>
</protein>
<sequence length="258" mass="27741">MAENTEVLSVYVACLRQIWARHGAPGAEEIASRTQGQIFPMSAPQVEAYLQGEAIPESSMELHVLLYGITDGYGRAWSKGPEEPESEVMTALRLWREVTDTPKGPDTTPLPVVPDRIDPSPPDIAPLPPDFAASPQDIMEVAIEVATYLGAAGIGGIIGNRTDSVVVRAASRLFQSVRDRWQSRGADTDGPLSEEEAVDAAIAAALAHDYRLESLRVASTEQRSDGSWRVSLTAPHLTLRVLVPAGDPADATILIIPE</sequence>
<evidence type="ECO:0000313" key="1">
    <source>
        <dbReference type="EMBL" id="SEG91761.1"/>
    </source>
</evidence>
<keyword evidence="2" id="KW-1185">Reference proteome</keyword>